<gene>
    <name evidence="2" type="ORF">PUMCH_003990</name>
</gene>
<evidence type="ECO:0000313" key="3">
    <source>
        <dbReference type="Proteomes" id="UP001338582"/>
    </source>
</evidence>
<accession>A0AAX4HEB3</accession>
<name>A0AAX4HEB3_9ASCO</name>
<dbReference type="RefSeq" id="XP_062879013.1">
    <property type="nucleotide sequence ID" value="XM_063022943.1"/>
</dbReference>
<proteinExistence type="predicted"/>
<feature type="transmembrane region" description="Helical" evidence="1">
    <location>
        <begin position="248"/>
        <end position="271"/>
    </location>
</feature>
<evidence type="ECO:0000256" key="1">
    <source>
        <dbReference type="SAM" id="Phobius"/>
    </source>
</evidence>
<evidence type="ECO:0000313" key="2">
    <source>
        <dbReference type="EMBL" id="WPK26632.1"/>
    </source>
</evidence>
<dbReference type="EMBL" id="CP138898">
    <property type="protein sequence ID" value="WPK26632.1"/>
    <property type="molecule type" value="Genomic_DNA"/>
</dbReference>
<feature type="transmembrane region" description="Helical" evidence="1">
    <location>
        <begin position="6"/>
        <end position="28"/>
    </location>
</feature>
<keyword evidence="1" id="KW-0812">Transmembrane</keyword>
<dbReference type="GeneID" id="88175053"/>
<protein>
    <submittedName>
        <fullName evidence="2">Uncharacterized protein</fullName>
    </submittedName>
</protein>
<keyword evidence="3" id="KW-1185">Reference proteome</keyword>
<reference evidence="2 3" key="1">
    <citation type="submission" date="2023-10" db="EMBL/GenBank/DDBJ databases">
        <title>Draft Genome Sequence of Candida saopaulonensis from a very Premature Infant with Sepsis.</title>
        <authorList>
            <person name="Ning Y."/>
            <person name="Dai R."/>
            <person name="Xiao M."/>
            <person name="Xu Y."/>
            <person name="Yan Q."/>
            <person name="Zhang L."/>
        </authorList>
    </citation>
    <scope>NUCLEOTIDE SEQUENCE [LARGE SCALE GENOMIC DNA]</scope>
    <source>
        <strain evidence="2 3">19XY460</strain>
    </source>
</reference>
<dbReference type="Proteomes" id="UP001338582">
    <property type="component" value="Chromosome 5"/>
</dbReference>
<keyword evidence="1" id="KW-1133">Transmembrane helix</keyword>
<organism evidence="2 3">
    <name type="scientific">Australozyma saopauloensis</name>
    <dbReference type="NCBI Taxonomy" id="291208"/>
    <lineage>
        <taxon>Eukaryota</taxon>
        <taxon>Fungi</taxon>
        <taxon>Dikarya</taxon>
        <taxon>Ascomycota</taxon>
        <taxon>Saccharomycotina</taxon>
        <taxon>Pichiomycetes</taxon>
        <taxon>Metschnikowiaceae</taxon>
        <taxon>Australozyma</taxon>
    </lineage>
</organism>
<sequence length="386" mass="44733">MNPFVFFAGWLPIIDMIMSFMALIPGLLTRQSNPKMGTKPVTLKNHRNKKYMHWEKEILKNARDTKRSIRERQCYSETDRRTMIEVIDKGRDKLLGKILEHAKIEDDNLDMLGKMRNSVRGATVPEPKFWREGLIDLQNDIKEICFLPSNRQQDQLPYGAKQELNVFFEKLLSSANGRLDALLKLYEDNYQGAWVTFYIRFRFGFSKLRAWGKLIVSSGTLVYLTTVGLEYILSISENYPRLAERIKFYVALALLLFTVLAYSTGLTWYFVSCLLSGTSGLKEFFMNKKSSDKTKKSWLSDIYGKSFTWCFWWHGKLEDPSLQANVYNETACELWEEIPLKDQSSINPADDERGLRTGSNNLSASVYWTPLEDMNPASAMRVARIY</sequence>
<dbReference type="KEGG" id="asau:88175053"/>
<dbReference type="AlphaFoldDB" id="A0AAX4HEB3"/>
<feature type="transmembrane region" description="Helical" evidence="1">
    <location>
        <begin position="210"/>
        <end position="233"/>
    </location>
</feature>
<keyword evidence="1" id="KW-0472">Membrane</keyword>